<name>G0NJJ7_CAEBE</name>
<dbReference type="FunCoup" id="G0NJJ7">
    <property type="interactions" value="1899"/>
</dbReference>
<dbReference type="Proteomes" id="UP000008068">
    <property type="component" value="Unassembled WGS sequence"/>
</dbReference>
<evidence type="ECO:0000313" key="3">
    <source>
        <dbReference type="Proteomes" id="UP000008068"/>
    </source>
</evidence>
<accession>G0NJJ7</accession>
<sequence>MGFLNKNVLLITVILIMKVECLLESSFPLTVLPLHFQENPKNHMRIYYSDKSILNQFKYDGYAPLNSSISTSSFGLATPDTDCEVIDTLCPQLTQVFHVTVNGSPRLVGWNELKDNDTMDIVEEAGYVASWPGYCGTSNGALVELFSPLMNAYRYATSNEDILIARWNADRQFWRPTKVIGYLFNASDPVRTVHYPFNSIRPLENVAFNKILLRLRPIIRVKSASGLVAFTTKFGENNRLRDYKFDKVFNISLIDETTNLTVIQDACGKMRLVYEFSNPFTMSYRLKFSDDDPNEEGSFFFSYHSFSYN</sequence>
<dbReference type="OrthoDB" id="5784258at2759"/>
<dbReference type="HOGENOM" id="CLU_061039_0_0_1"/>
<evidence type="ECO:0000256" key="1">
    <source>
        <dbReference type="SAM" id="SignalP"/>
    </source>
</evidence>
<dbReference type="EMBL" id="GL379896">
    <property type="protein sequence ID" value="EGT32592.1"/>
    <property type="molecule type" value="Genomic_DNA"/>
</dbReference>
<gene>
    <name evidence="2" type="ORF">CAEBREN_04679</name>
</gene>
<keyword evidence="1" id="KW-0732">Signal</keyword>
<dbReference type="InParanoid" id="G0NJJ7"/>
<reference evidence="3" key="1">
    <citation type="submission" date="2011-07" db="EMBL/GenBank/DDBJ databases">
        <authorList>
            <consortium name="Caenorhabditis brenneri Sequencing and Analysis Consortium"/>
            <person name="Wilson R.K."/>
        </authorList>
    </citation>
    <scope>NUCLEOTIDE SEQUENCE [LARGE SCALE GENOMIC DNA]</scope>
    <source>
        <strain evidence="3">PB2801</strain>
    </source>
</reference>
<dbReference type="eggNOG" id="ENOG502TGCN">
    <property type="taxonomic scope" value="Eukaryota"/>
</dbReference>
<evidence type="ECO:0000313" key="2">
    <source>
        <dbReference type="EMBL" id="EGT32592.1"/>
    </source>
</evidence>
<feature type="signal peptide" evidence="1">
    <location>
        <begin position="1"/>
        <end position="21"/>
    </location>
</feature>
<dbReference type="AlphaFoldDB" id="G0NJJ7"/>
<proteinExistence type="predicted"/>
<organism evidence="3">
    <name type="scientific">Caenorhabditis brenneri</name>
    <name type="common">Nematode worm</name>
    <dbReference type="NCBI Taxonomy" id="135651"/>
    <lineage>
        <taxon>Eukaryota</taxon>
        <taxon>Metazoa</taxon>
        <taxon>Ecdysozoa</taxon>
        <taxon>Nematoda</taxon>
        <taxon>Chromadorea</taxon>
        <taxon>Rhabditida</taxon>
        <taxon>Rhabditina</taxon>
        <taxon>Rhabditomorpha</taxon>
        <taxon>Rhabditoidea</taxon>
        <taxon>Rhabditidae</taxon>
        <taxon>Peloderinae</taxon>
        <taxon>Caenorhabditis</taxon>
    </lineage>
</organism>
<protein>
    <submittedName>
        <fullName evidence="2">Uncharacterized protein</fullName>
    </submittedName>
</protein>
<dbReference type="OMA" id="WPGYCGT"/>
<keyword evidence="3" id="KW-1185">Reference proteome</keyword>
<feature type="chain" id="PRO_5003405876" evidence="1">
    <location>
        <begin position="22"/>
        <end position="309"/>
    </location>
</feature>